<evidence type="ECO:0000256" key="3">
    <source>
        <dbReference type="ARBA" id="ARBA00023239"/>
    </source>
</evidence>
<dbReference type="InterPro" id="IPR015424">
    <property type="entry name" value="PyrdxlP-dep_Trfase"/>
</dbReference>
<dbReference type="EMBL" id="LTAY01000092">
    <property type="protein sequence ID" value="OPX46070.1"/>
    <property type="molecule type" value="Genomic_DNA"/>
</dbReference>
<evidence type="ECO:0000313" key="7">
    <source>
        <dbReference type="EMBL" id="OPX46169.1"/>
    </source>
</evidence>
<reference evidence="7 8" key="1">
    <citation type="submission" date="2016-02" db="EMBL/GenBank/DDBJ databases">
        <title>Genome sequence of Clostridium thermobutyricum DSM 4928.</title>
        <authorList>
            <person name="Poehlein A."/>
            <person name="Daniel R."/>
        </authorList>
    </citation>
    <scope>NUCLEOTIDE SEQUENCE [LARGE SCALE GENOMIC DNA]</scope>
    <source>
        <strain evidence="7 8">DSM 4928</strain>
    </source>
</reference>
<name>A0A1V4SQK3_9CLOT</name>
<evidence type="ECO:0000256" key="1">
    <source>
        <dbReference type="ARBA" id="ARBA00001933"/>
    </source>
</evidence>
<dbReference type="EMBL" id="LTAY01000092">
    <property type="protein sequence ID" value="OPX46169.1"/>
    <property type="molecule type" value="Genomic_DNA"/>
</dbReference>
<accession>A0A1V4SQK3</accession>
<dbReference type="GO" id="GO:0019752">
    <property type="term" value="P:carboxylic acid metabolic process"/>
    <property type="evidence" value="ECO:0007669"/>
    <property type="project" value="InterPro"/>
</dbReference>
<dbReference type="InterPro" id="IPR015421">
    <property type="entry name" value="PyrdxlP-dep_Trfase_major"/>
</dbReference>
<protein>
    <submittedName>
        <fullName evidence="7">L-2,4-diaminobutyrate decarboxylase</fullName>
        <ecNumber evidence="7">4.1.1.86</ecNumber>
    </submittedName>
</protein>
<comment type="cofactor">
    <cofactor evidence="1 4">
        <name>pyridoxal 5'-phosphate</name>
        <dbReference type="ChEBI" id="CHEBI:597326"/>
    </cofactor>
</comment>
<dbReference type="RefSeq" id="WP_080024064.1">
    <property type="nucleotide sequence ID" value="NZ_LTAY01000092.1"/>
</dbReference>
<dbReference type="AlphaFoldDB" id="A0A1V4SQK3"/>
<dbReference type="Pfam" id="PF21391">
    <property type="entry name" value="tyr_de_CO2_C"/>
    <property type="match status" value="1"/>
</dbReference>
<dbReference type="GO" id="GO:0033983">
    <property type="term" value="F:diaminobutyrate decarboxylase activity"/>
    <property type="evidence" value="ECO:0007669"/>
    <property type="project" value="UniProtKB-EC"/>
</dbReference>
<feature type="domain" description="L-tyrosine decarboxylase C-terminal" evidence="5">
    <location>
        <begin position="468"/>
        <end position="608"/>
    </location>
</feature>
<evidence type="ECO:0000259" key="5">
    <source>
        <dbReference type="Pfam" id="PF21391"/>
    </source>
</evidence>
<proteinExistence type="predicted"/>
<evidence type="ECO:0000313" key="6">
    <source>
        <dbReference type="EMBL" id="OPX46070.1"/>
    </source>
</evidence>
<keyword evidence="2 4" id="KW-0663">Pyridoxal phosphate</keyword>
<dbReference type="SUPFAM" id="SSF53383">
    <property type="entry name" value="PLP-dependent transferases"/>
    <property type="match status" value="1"/>
</dbReference>
<dbReference type="NCBIfam" id="TIGR03811">
    <property type="entry name" value="tyr_de_CO2_Ent"/>
    <property type="match status" value="1"/>
</dbReference>
<evidence type="ECO:0000313" key="8">
    <source>
        <dbReference type="Proteomes" id="UP000191448"/>
    </source>
</evidence>
<sequence length="615" mass="69715">MSERDVNLKALFLGPKSENKDVYTKHLNRLFEDHSEWRKNYHPEDQPIIKRDDFKAEDFAMTSEKVEDVLTQLSIKLRSKSLPWHSPRFLGHMNSETLMPAILGYFAAMLYNGNNVAYESSPGTSEMEEEVGADFAQLMGYKNGWGHICADGSIANLEAIWYARNIKSLPLAMQEVAPELVEGKTEWELLNMSTEEILDLADKAKDFDLIKEKSARGCGQKIAKLGKWFVPRTKHYSWLKAADIIGLGTENVEEVDVNELFRMDVELLEAKIRANAEQGIPTLGVVGVVGSTEEGAVDDIHKIIALRDKLAKEGIYFYVHIDAAYGGYARSIFLDENYDFIPQDKLHAKYMEHGVFLNEETQWPSDDTYQAFKAISEAETVTIDPHKMGYIPYSAGGIVIKDTRMREVISYFATYVFEKGMDIPALLGAFMLEGSKAGATAASVWTAHRTVPLNITGYGKLIGAGIEGAWNLHKHFENKEFMVNGKKVILHTLVQPDFNMLDFSFNEEGNTDLKVMNKLNHDFYEEASYVNGGLYDNDFITSHTDFAVPEYGNSPFSYVERLGFSRAEWDKEQKVTVLRACVLSPFINDLATFDEYMEKVDAAIQRKLERIYNRK</sequence>
<gene>
    <name evidence="7" type="primary">ddc_5</name>
    <name evidence="6" type="synonym">ddc_2</name>
    <name evidence="6" type="ORF">CLTHE_28870</name>
    <name evidence="7" type="ORF">CLTHE_29860</name>
</gene>
<dbReference type="InterPro" id="IPR022397">
    <property type="entry name" value="Tyrosine_deCO2ase_bac"/>
</dbReference>
<comment type="caution">
    <text evidence="7">The sequence shown here is derived from an EMBL/GenBank/DDBJ whole genome shotgun (WGS) entry which is preliminary data.</text>
</comment>
<dbReference type="InterPro" id="IPR002129">
    <property type="entry name" value="PyrdxlP-dep_de-COase"/>
</dbReference>
<dbReference type="Gene3D" id="3.40.640.10">
    <property type="entry name" value="Type I PLP-dependent aspartate aminotransferase-like (Major domain)"/>
    <property type="match status" value="1"/>
</dbReference>
<dbReference type="OrthoDB" id="9803665at2"/>
<organism evidence="7 8">
    <name type="scientific">Clostridium thermobutyricum DSM 4928</name>
    <dbReference type="NCBI Taxonomy" id="1121339"/>
    <lineage>
        <taxon>Bacteria</taxon>
        <taxon>Bacillati</taxon>
        <taxon>Bacillota</taxon>
        <taxon>Clostridia</taxon>
        <taxon>Eubacteriales</taxon>
        <taxon>Clostridiaceae</taxon>
        <taxon>Clostridium</taxon>
    </lineage>
</organism>
<dbReference type="GO" id="GO:0030170">
    <property type="term" value="F:pyridoxal phosphate binding"/>
    <property type="evidence" value="ECO:0007669"/>
    <property type="project" value="InterPro"/>
</dbReference>
<evidence type="ECO:0000256" key="2">
    <source>
        <dbReference type="ARBA" id="ARBA00022898"/>
    </source>
</evidence>
<dbReference type="InterPro" id="IPR049373">
    <property type="entry name" value="TyrDC_C"/>
</dbReference>
<dbReference type="GO" id="GO:0004058">
    <property type="term" value="F:aromatic-L-amino-acid decarboxylase activity"/>
    <property type="evidence" value="ECO:0007669"/>
    <property type="project" value="UniProtKB-ARBA"/>
</dbReference>
<feature type="modified residue" description="N6-(pyridoxal phosphate)lysine" evidence="4">
    <location>
        <position position="387"/>
    </location>
</feature>
<evidence type="ECO:0000256" key="4">
    <source>
        <dbReference type="PIRSR" id="PIRSR602129-50"/>
    </source>
</evidence>
<dbReference type="PANTHER" id="PTHR42735">
    <property type="match status" value="1"/>
</dbReference>
<dbReference type="EC" id="4.1.1.86" evidence="7"/>
<dbReference type="Proteomes" id="UP000191448">
    <property type="component" value="Unassembled WGS sequence"/>
</dbReference>
<keyword evidence="3 7" id="KW-0456">Lyase</keyword>
<dbReference type="PANTHER" id="PTHR42735:SF4">
    <property type="entry name" value="PYRIDOXAL PHOSPHATE-DEPENDENT DECARBOXYLASE FAMILY PROTEIN"/>
    <property type="match status" value="1"/>
</dbReference>
<dbReference type="Pfam" id="PF00282">
    <property type="entry name" value="Pyridoxal_deC"/>
    <property type="match status" value="1"/>
</dbReference>
<dbReference type="InterPro" id="IPR050477">
    <property type="entry name" value="GrpII_AminoAcid_Decarb"/>
</dbReference>